<gene>
    <name evidence="1" type="ORF">PCASD_26840</name>
</gene>
<protein>
    <submittedName>
        <fullName evidence="1">Uncharacterized protein</fullName>
    </submittedName>
</protein>
<comment type="caution">
    <text evidence="1">The sequence shown here is derived from an EMBL/GenBank/DDBJ whole genome shotgun (WGS) entry which is preliminary data.</text>
</comment>
<reference evidence="1 2" key="1">
    <citation type="submission" date="2017-11" db="EMBL/GenBank/DDBJ databases">
        <title>De novo assembly and phasing of dikaryotic genomes from two isolates of Puccinia coronata f. sp. avenae, the causal agent of oat crown rust.</title>
        <authorList>
            <person name="Miller M.E."/>
            <person name="Zhang Y."/>
            <person name="Omidvar V."/>
            <person name="Sperschneider J."/>
            <person name="Schwessinger B."/>
            <person name="Raley C."/>
            <person name="Palmer J.M."/>
            <person name="Garnica D."/>
            <person name="Upadhyaya N."/>
            <person name="Rathjen J."/>
            <person name="Taylor J.M."/>
            <person name="Park R.F."/>
            <person name="Dodds P.N."/>
            <person name="Hirsch C.D."/>
            <person name="Kianian S.F."/>
            <person name="Figueroa M."/>
        </authorList>
    </citation>
    <scope>NUCLEOTIDE SEQUENCE [LARGE SCALE GENOMIC DNA]</scope>
    <source>
        <strain evidence="1">12SD80</strain>
    </source>
</reference>
<sequence>MTCLKSGFPLSTAKMTQVWSTQPFDRPLVDYKTRIQHLEDVVQLLLAKQEPALFLSTSVAPLAGLFCSTTGSLQSPHLTSSSNYSFWLPQPVAQAFMLHTGCSTRQPTVGHNLSSTLTSLAFRPSTNIRTPGLLYVTLSTSSASGLGTK</sequence>
<dbReference type="Proteomes" id="UP000235392">
    <property type="component" value="Unassembled WGS sequence"/>
</dbReference>
<proteinExistence type="predicted"/>
<evidence type="ECO:0000313" key="1">
    <source>
        <dbReference type="EMBL" id="PLW05160.1"/>
    </source>
</evidence>
<accession>A0A2N5RW04</accession>
<dbReference type="EMBL" id="PGCI01001389">
    <property type="protein sequence ID" value="PLW05160.1"/>
    <property type="molecule type" value="Genomic_DNA"/>
</dbReference>
<evidence type="ECO:0000313" key="2">
    <source>
        <dbReference type="Proteomes" id="UP000235392"/>
    </source>
</evidence>
<name>A0A2N5RW04_9BASI</name>
<organism evidence="1 2">
    <name type="scientific">Puccinia coronata f. sp. avenae</name>
    <dbReference type="NCBI Taxonomy" id="200324"/>
    <lineage>
        <taxon>Eukaryota</taxon>
        <taxon>Fungi</taxon>
        <taxon>Dikarya</taxon>
        <taxon>Basidiomycota</taxon>
        <taxon>Pucciniomycotina</taxon>
        <taxon>Pucciniomycetes</taxon>
        <taxon>Pucciniales</taxon>
        <taxon>Pucciniaceae</taxon>
        <taxon>Puccinia</taxon>
    </lineage>
</organism>
<dbReference type="AlphaFoldDB" id="A0A2N5RW04"/>